<feature type="domain" description="Amidohydrolase 3" evidence="1">
    <location>
        <begin position="45"/>
        <end position="496"/>
    </location>
</feature>
<dbReference type="EMBL" id="LT576035">
    <property type="protein sequence ID" value="SBN38957.1"/>
    <property type="molecule type" value="Genomic_DNA"/>
</dbReference>
<dbReference type="InterPro" id="IPR013108">
    <property type="entry name" value="Amidohydro_3"/>
</dbReference>
<dbReference type="PANTHER" id="PTHR22642:SF2">
    <property type="entry name" value="PROTEIN LONG AFTER FAR-RED 3"/>
    <property type="match status" value="1"/>
</dbReference>
<name>A0A2C7AQQ4_9ACTN</name>
<dbReference type="PANTHER" id="PTHR22642">
    <property type="entry name" value="IMIDAZOLONEPROPIONASE"/>
    <property type="match status" value="1"/>
</dbReference>
<proteinExistence type="predicted"/>
<dbReference type="Gene3D" id="3.20.20.140">
    <property type="entry name" value="Metal-dependent hydrolases"/>
    <property type="match status" value="1"/>
</dbReference>
<dbReference type="InterPro" id="IPR011059">
    <property type="entry name" value="Metal-dep_hydrolase_composite"/>
</dbReference>
<dbReference type="GO" id="GO:0016810">
    <property type="term" value="F:hydrolase activity, acting on carbon-nitrogen (but not peptide) bonds"/>
    <property type="evidence" value="ECO:0007669"/>
    <property type="project" value="InterPro"/>
</dbReference>
<dbReference type="Gene3D" id="3.10.310.70">
    <property type="match status" value="1"/>
</dbReference>
<sequence length="501" mass="53707">MGRMMFRHARLLDLTTGRVGLPHDVLVSGNQVRRGGPAMIAPDDEVIDLEGRIVMPGLWDCHVHFDLWAASKTRLDVSGCVSANDTLSRLAASITQLPAGAALIAVGARDSQWPDRPDTRELDAISGNHPVAVYMNDLHSVWVNSRGLQQWGFRDRVTGTASSGVLREQDAFALEDRLDEVDRAARSRALIDAQSEAAARGVVGIVDMQTGGHRIDAWRNRAASPDQRLQVRIACWPDTVDDWVATGLATGALLDDDQWLTAGPLKVIADGSVSARTAWCTESYRRPAPGIDPHGMADISAAELSRLMSLAERSGIEVAVHAIGDATVARVLECFAETGAHGTVEHATVMHDADLARMADLGLTASVQPAQIIADRLGFAEVWTERPRHVHALASMAAARIRLVFGSDAPVAPLDPWLAISVAVTGREPGSADGAWQPDETLSVGQALRASTSGINQLVPGGRADLVVLDDDPFTIQPEALAAMRPYLTMSRGHITHRADA</sequence>
<organism evidence="2">
    <name type="scientific">Propionibacterium freudenreichii</name>
    <dbReference type="NCBI Taxonomy" id="1744"/>
    <lineage>
        <taxon>Bacteria</taxon>
        <taxon>Bacillati</taxon>
        <taxon>Actinomycetota</taxon>
        <taxon>Actinomycetes</taxon>
        <taxon>Propionibacteriales</taxon>
        <taxon>Propionibacteriaceae</taxon>
        <taxon>Propionibacterium</taxon>
    </lineage>
</organism>
<gene>
    <name evidence="2" type="ORF">PFR_JS10_1314</name>
</gene>
<protein>
    <submittedName>
        <fullName evidence="2">Amidohydrolase family protein</fullName>
    </submittedName>
</protein>
<dbReference type="InterPro" id="IPR032466">
    <property type="entry name" value="Metal_Hydrolase"/>
</dbReference>
<evidence type="ECO:0000313" key="2">
    <source>
        <dbReference type="EMBL" id="SBN38957.1"/>
    </source>
</evidence>
<dbReference type="Gene3D" id="2.30.40.10">
    <property type="entry name" value="Urease, subunit C, domain 1"/>
    <property type="match status" value="1"/>
</dbReference>
<dbReference type="SUPFAM" id="SSF51338">
    <property type="entry name" value="Composite domain of metallo-dependent hydrolases"/>
    <property type="match status" value="1"/>
</dbReference>
<dbReference type="SUPFAM" id="SSF51556">
    <property type="entry name" value="Metallo-dependent hydrolases"/>
    <property type="match status" value="1"/>
</dbReference>
<reference evidence="2" key="1">
    <citation type="submission" date="2016-05" db="EMBL/GenBank/DDBJ databases">
        <authorList>
            <person name="Lavstsen T."/>
            <person name="Jespersen J.S."/>
        </authorList>
    </citation>
    <scope>NUCLEOTIDE SEQUENCE</scope>
    <source>
        <strain evidence="2">PFRJS10</strain>
    </source>
</reference>
<keyword evidence="2" id="KW-0378">Hydrolase</keyword>
<dbReference type="AlphaFoldDB" id="A0A2C7AQQ4"/>
<accession>A0A2C7AQQ4</accession>
<evidence type="ECO:0000259" key="1">
    <source>
        <dbReference type="Pfam" id="PF07969"/>
    </source>
</evidence>
<dbReference type="Pfam" id="PF07969">
    <property type="entry name" value="Amidohydro_3"/>
    <property type="match status" value="1"/>
</dbReference>